<gene>
    <name evidence="1" type="ORF">MCHLO_05441</name>
</gene>
<protein>
    <submittedName>
        <fullName evidence="1">Uncharacterized protein</fullName>
    </submittedName>
</protein>
<reference evidence="1" key="1">
    <citation type="submission" date="2014-09" db="EMBL/GenBank/DDBJ databases">
        <title>Genome sequence of the luminous mushroom Mycena chlorophos for searching fungal bioluminescence genes.</title>
        <authorList>
            <person name="Tanaka Y."/>
            <person name="Kasuga D."/>
            <person name="Oba Y."/>
            <person name="Hase S."/>
            <person name="Sato K."/>
            <person name="Oba Y."/>
            <person name="Sakakibara Y."/>
        </authorList>
    </citation>
    <scope>NUCLEOTIDE SEQUENCE</scope>
</reference>
<keyword evidence="2" id="KW-1185">Reference proteome</keyword>
<name>A0ABQ0LA21_MYCCL</name>
<evidence type="ECO:0000313" key="1">
    <source>
        <dbReference type="EMBL" id="GAT48005.1"/>
    </source>
</evidence>
<sequence length="244" mass="27935">MGRKKIHLTEQDRAQAAQLSRIKYEGSERSVFYLKFSPILLFILFRGQKKRQTYAAKKNRCKQPHVDVDGGPVVTPKILVDTDEVPVLTPEIVEDAAFCLPTQHPLFEYTRAECTSDGTSDGLAPYTQPPPYPEGHYWSVPDAERPFMDREELEVCIHGFLSGREARSEEMMRDAFKTHGAKAMSRQWKEGCWSAMETWKDAKQAEKRAGDDVDGISRSMFVLHRRWAARKLVRLCTLAELQQS</sequence>
<dbReference type="Proteomes" id="UP000815677">
    <property type="component" value="Unassembled WGS sequence"/>
</dbReference>
<organism evidence="1 2">
    <name type="scientific">Mycena chlorophos</name>
    <name type="common">Agaric fungus</name>
    <name type="synonym">Agaricus chlorophos</name>
    <dbReference type="NCBI Taxonomy" id="658473"/>
    <lineage>
        <taxon>Eukaryota</taxon>
        <taxon>Fungi</taxon>
        <taxon>Dikarya</taxon>
        <taxon>Basidiomycota</taxon>
        <taxon>Agaricomycotina</taxon>
        <taxon>Agaricomycetes</taxon>
        <taxon>Agaricomycetidae</taxon>
        <taxon>Agaricales</taxon>
        <taxon>Marasmiineae</taxon>
        <taxon>Mycenaceae</taxon>
        <taxon>Mycena</taxon>
    </lineage>
</organism>
<evidence type="ECO:0000313" key="2">
    <source>
        <dbReference type="Proteomes" id="UP000815677"/>
    </source>
</evidence>
<accession>A0ABQ0LA21</accession>
<proteinExistence type="predicted"/>
<dbReference type="EMBL" id="DF844101">
    <property type="protein sequence ID" value="GAT48005.1"/>
    <property type="molecule type" value="Genomic_DNA"/>
</dbReference>